<protein>
    <recommendedName>
        <fullName evidence="4">YhhN-like protein</fullName>
    </recommendedName>
</protein>
<keyword evidence="3" id="KW-1185">Reference proteome</keyword>
<organism evidence="2 3">
    <name type="scientific">Mariniflexile jejuense</name>
    <dbReference type="NCBI Taxonomy" id="1173582"/>
    <lineage>
        <taxon>Bacteria</taxon>
        <taxon>Pseudomonadati</taxon>
        <taxon>Bacteroidota</taxon>
        <taxon>Flavobacteriia</taxon>
        <taxon>Flavobacteriales</taxon>
        <taxon>Flavobacteriaceae</taxon>
        <taxon>Mariniflexile</taxon>
    </lineage>
</organism>
<sequence>MNKSKVLVYITLLLYLLSVAFQFNGQNVVANCLKSAILPTVTLLYFLTKKRKALFFTLFLVLFSISELLVLIENYLPHVINYYIGNSLYILAYTSLIIEIIKSISFLHIIKHHKIHLIILTCLNIYIVYVLQVIVNPYVEKTNEYYVELIYNIIMLSLLSVALLNYFHKDNLKSLYLFLAALCIVFGEVMWVAYTYISARDLLNVISTTLYVVSFYFFFKQSKLKHEIKQDEVSMLIG</sequence>
<keyword evidence="1" id="KW-0812">Transmembrane</keyword>
<name>A0ABW3JHE6_9FLAO</name>
<dbReference type="Proteomes" id="UP001597061">
    <property type="component" value="Unassembled WGS sequence"/>
</dbReference>
<keyword evidence="1" id="KW-0472">Membrane</keyword>
<feature type="transmembrane region" description="Helical" evidence="1">
    <location>
        <begin position="145"/>
        <end position="167"/>
    </location>
</feature>
<feature type="transmembrane region" description="Helical" evidence="1">
    <location>
        <begin position="174"/>
        <end position="196"/>
    </location>
</feature>
<evidence type="ECO:0000313" key="2">
    <source>
        <dbReference type="EMBL" id="MFD0988998.1"/>
    </source>
</evidence>
<feature type="transmembrane region" description="Helical" evidence="1">
    <location>
        <begin position="88"/>
        <end position="110"/>
    </location>
</feature>
<evidence type="ECO:0008006" key="4">
    <source>
        <dbReference type="Google" id="ProtNLM"/>
    </source>
</evidence>
<accession>A0ABW3JHE6</accession>
<feature type="transmembrane region" description="Helical" evidence="1">
    <location>
        <begin position="28"/>
        <end position="47"/>
    </location>
</feature>
<evidence type="ECO:0000313" key="3">
    <source>
        <dbReference type="Proteomes" id="UP001597061"/>
    </source>
</evidence>
<feature type="transmembrane region" description="Helical" evidence="1">
    <location>
        <begin position="117"/>
        <end position="139"/>
    </location>
</feature>
<feature type="transmembrane region" description="Helical" evidence="1">
    <location>
        <begin position="54"/>
        <end position="76"/>
    </location>
</feature>
<feature type="transmembrane region" description="Helical" evidence="1">
    <location>
        <begin position="202"/>
        <end position="219"/>
    </location>
</feature>
<gene>
    <name evidence="2" type="ORF">ACFQ1R_02710</name>
</gene>
<dbReference type="EMBL" id="JBHTJI010000001">
    <property type="protein sequence ID" value="MFD0988998.1"/>
    <property type="molecule type" value="Genomic_DNA"/>
</dbReference>
<dbReference type="RefSeq" id="WP_379924573.1">
    <property type="nucleotide sequence ID" value="NZ_JBHTJI010000001.1"/>
</dbReference>
<evidence type="ECO:0000256" key="1">
    <source>
        <dbReference type="SAM" id="Phobius"/>
    </source>
</evidence>
<keyword evidence="1" id="KW-1133">Transmembrane helix</keyword>
<reference evidence="3" key="1">
    <citation type="journal article" date="2019" name="Int. J. Syst. Evol. Microbiol.">
        <title>The Global Catalogue of Microorganisms (GCM) 10K type strain sequencing project: providing services to taxonomists for standard genome sequencing and annotation.</title>
        <authorList>
            <consortium name="The Broad Institute Genomics Platform"/>
            <consortium name="The Broad Institute Genome Sequencing Center for Infectious Disease"/>
            <person name="Wu L."/>
            <person name="Ma J."/>
        </authorList>
    </citation>
    <scope>NUCLEOTIDE SEQUENCE [LARGE SCALE GENOMIC DNA]</scope>
    <source>
        <strain evidence="3">CCUG 62414</strain>
    </source>
</reference>
<comment type="caution">
    <text evidence="2">The sequence shown here is derived from an EMBL/GenBank/DDBJ whole genome shotgun (WGS) entry which is preliminary data.</text>
</comment>
<proteinExistence type="predicted"/>